<keyword evidence="3" id="KW-1185">Reference proteome</keyword>
<dbReference type="CDD" id="cd01647">
    <property type="entry name" value="RT_LTR"/>
    <property type="match status" value="1"/>
</dbReference>
<organism evidence="2 3">
    <name type="scientific">Cordylochernes scorpioides</name>
    <dbReference type="NCBI Taxonomy" id="51811"/>
    <lineage>
        <taxon>Eukaryota</taxon>
        <taxon>Metazoa</taxon>
        <taxon>Ecdysozoa</taxon>
        <taxon>Arthropoda</taxon>
        <taxon>Chelicerata</taxon>
        <taxon>Arachnida</taxon>
        <taxon>Pseudoscorpiones</taxon>
        <taxon>Cheliferoidea</taxon>
        <taxon>Chernetidae</taxon>
        <taxon>Cordylochernes</taxon>
    </lineage>
</organism>
<dbReference type="Proteomes" id="UP001235939">
    <property type="component" value="Chromosome 02"/>
</dbReference>
<dbReference type="Gene3D" id="3.30.70.270">
    <property type="match status" value="2"/>
</dbReference>
<proteinExistence type="predicted"/>
<feature type="transmembrane region" description="Helical" evidence="1">
    <location>
        <begin position="271"/>
        <end position="296"/>
    </location>
</feature>
<protein>
    <submittedName>
        <fullName evidence="2">K02A2.6-like</fullName>
    </submittedName>
</protein>
<sequence length="402" mass="46964">MDYSLIERQAIQQEVDKMLDAGIIRHSESPWSLPVILVKKKDGNWRFCVDYRRLNKVTKKDVYPLPRINDTLDFLKVMTFGLCNVPATFERMMDKILKDLKWTMALCYLEDTWYITNRSTNIFNGLKSYYYASKSTVAPQPKKGTFLEPNEVFGNLVYSKDTHVVWFVVVSKEESQMSPCISITAAAISTILVHVVQAMIIMMGRSRRLLLLIRGTGHDNHGVIVSDCFYRKCTTCLYTCEKQFDFALANVSKPRLVTCTRRNHINQLLDFINFLLLAPGPSASSGTVSIFLAAHVCYTSPGFIRLFVSCPYQHVITYVRYFSRMYVYFKYRYSFCPVRHHFAQTRVHYVFYAQRSTRHEIISSHKFPRRVKNLVYENLVNCKNKNRSCLNFWHCARNLYFD</sequence>
<dbReference type="EMBL" id="CP092864">
    <property type="protein sequence ID" value="UYV63402.1"/>
    <property type="molecule type" value="Genomic_DNA"/>
</dbReference>
<dbReference type="PANTHER" id="PTHR24559">
    <property type="entry name" value="TRANSPOSON TY3-I GAG-POL POLYPROTEIN"/>
    <property type="match status" value="1"/>
</dbReference>
<accession>A0ABY6K3F9</accession>
<dbReference type="InterPro" id="IPR043502">
    <property type="entry name" value="DNA/RNA_pol_sf"/>
</dbReference>
<evidence type="ECO:0000313" key="3">
    <source>
        <dbReference type="Proteomes" id="UP001235939"/>
    </source>
</evidence>
<dbReference type="PANTHER" id="PTHR24559:SF444">
    <property type="entry name" value="REVERSE TRANSCRIPTASE DOMAIN-CONTAINING PROTEIN"/>
    <property type="match status" value="1"/>
</dbReference>
<feature type="transmembrane region" description="Helical" evidence="1">
    <location>
        <begin position="302"/>
        <end position="322"/>
    </location>
</feature>
<evidence type="ECO:0000256" key="1">
    <source>
        <dbReference type="SAM" id="Phobius"/>
    </source>
</evidence>
<gene>
    <name evidence="2" type="ORF">LAZ67_2003970</name>
</gene>
<name>A0ABY6K3F9_9ARAC</name>
<feature type="transmembrane region" description="Helical" evidence="1">
    <location>
        <begin position="181"/>
        <end position="204"/>
    </location>
</feature>
<keyword evidence="1" id="KW-0472">Membrane</keyword>
<dbReference type="Gene3D" id="3.10.10.10">
    <property type="entry name" value="HIV Type 1 Reverse Transcriptase, subunit A, domain 1"/>
    <property type="match status" value="1"/>
</dbReference>
<dbReference type="InterPro" id="IPR053134">
    <property type="entry name" value="RNA-dir_DNA_polymerase"/>
</dbReference>
<keyword evidence="1" id="KW-1133">Transmembrane helix</keyword>
<keyword evidence="1" id="KW-0812">Transmembrane</keyword>
<evidence type="ECO:0000313" key="2">
    <source>
        <dbReference type="EMBL" id="UYV63402.1"/>
    </source>
</evidence>
<dbReference type="InterPro" id="IPR043128">
    <property type="entry name" value="Rev_trsase/Diguanyl_cyclase"/>
</dbReference>
<reference evidence="2 3" key="1">
    <citation type="submission" date="2022-01" db="EMBL/GenBank/DDBJ databases">
        <title>A chromosomal length assembly of Cordylochernes scorpioides.</title>
        <authorList>
            <person name="Zeh D."/>
            <person name="Zeh J."/>
        </authorList>
    </citation>
    <scope>NUCLEOTIDE SEQUENCE [LARGE SCALE GENOMIC DNA]</scope>
    <source>
        <strain evidence="2">IN4F17</strain>
        <tissue evidence="2">Whole Body</tissue>
    </source>
</reference>
<dbReference type="SUPFAM" id="SSF56672">
    <property type="entry name" value="DNA/RNA polymerases"/>
    <property type="match status" value="1"/>
</dbReference>